<name>A0A9Q0KEH3_9MAGN</name>
<dbReference type="OrthoDB" id="45365at2759"/>
<dbReference type="AlphaFoldDB" id="A0A9Q0KEH3"/>
<keyword evidence="2" id="KW-1185">Reference proteome</keyword>
<reference evidence="1" key="1">
    <citation type="journal article" date="2023" name="Plant J.">
        <title>The genome of the king protea, Protea cynaroides.</title>
        <authorList>
            <person name="Chang J."/>
            <person name="Duong T.A."/>
            <person name="Schoeman C."/>
            <person name="Ma X."/>
            <person name="Roodt D."/>
            <person name="Barker N."/>
            <person name="Li Z."/>
            <person name="Van de Peer Y."/>
            <person name="Mizrachi E."/>
        </authorList>
    </citation>
    <scope>NUCLEOTIDE SEQUENCE</scope>
    <source>
        <tissue evidence="1">Young leaves</tissue>
    </source>
</reference>
<gene>
    <name evidence="1" type="ORF">NE237_015557</name>
</gene>
<dbReference type="InterPro" id="IPR015915">
    <property type="entry name" value="Kelch-typ_b-propeller"/>
</dbReference>
<protein>
    <submittedName>
        <fullName evidence="1">Uncharacterized protein</fullName>
    </submittedName>
</protein>
<accession>A0A9Q0KEH3</accession>
<organism evidence="1 2">
    <name type="scientific">Protea cynaroides</name>
    <dbReference type="NCBI Taxonomy" id="273540"/>
    <lineage>
        <taxon>Eukaryota</taxon>
        <taxon>Viridiplantae</taxon>
        <taxon>Streptophyta</taxon>
        <taxon>Embryophyta</taxon>
        <taxon>Tracheophyta</taxon>
        <taxon>Spermatophyta</taxon>
        <taxon>Magnoliopsida</taxon>
        <taxon>Proteales</taxon>
        <taxon>Proteaceae</taxon>
        <taxon>Protea</taxon>
    </lineage>
</organism>
<evidence type="ECO:0000313" key="2">
    <source>
        <dbReference type="Proteomes" id="UP001141806"/>
    </source>
</evidence>
<dbReference type="EMBL" id="JAMYWD010000006">
    <property type="protein sequence ID" value="KAJ4968856.1"/>
    <property type="molecule type" value="Genomic_DNA"/>
</dbReference>
<dbReference type="Proteomes" id="UP001141806">
    <property type="component" value="Unassembled WGS sequence"/>
</dbReference>
<proteinExistence type="predicted"/>
<comment type="caution">
    <text evidence="1">The sequence shown here is derived from an EMBL/GenBank/DDBJ whole genome shotgun (WGS) entry which is preliminary data.</text>
</comment>
<sequence length="115" mass="12894">MAIVRGELYVLSHGVIFKRDKEQWLRKMVAAAPASALYFESRIGFGMIELGDELYVIGGVIGPSRWNVDVNPLSDVDVLTVGMDRPTWHLASPMTQCCTWVCAVEDLMLLCLRFC</sequence>
<dbReference type="SUPFAM" id="SSF117281">
    <property type="entry name" value="Kelch motif"/>
    <property type="match status" value="1"/>
</dbReference>
<evidence type="ECO:0000313" key="1">
    <source>
        <dbReference type="EMBL" id="KAJ4968856.1"/>
    </source>
</evidence>